<keyword evidence="3" id="KW-1185">Reference proteome</keyword>
<feature type="compositionally biased region" description="Basic and acidic residues" evidence="1">
    <location>
        <begin position="134"/>
        <end position="163"/>
    </location>
</feature>
<dbReference type="OrthoDB" id="8049952at2759"/>
<organism evidence="2 3">
    <name type="scientific">Ignelater luminosus</name>
    <name type="common">Cucubano</name>
    <name type="synonym">Pyrophorus luminosus</name>
    <dbReference type="NCBI Taxonomy" id="2038154"/>
    <lineage>
        <taxon>Eukaryota</taxon>
        <taxon>Metazoa</taxon>
        <taxon>Ecdysozoa</taxon>
        <taxon>Arthropoda</taxon>
        <taxon>Hexapoda</taxon>
        <taxon>Insecta</taxon>
        <taxon>Pterygota</taxon>
        <taxon>Neoptera</taxon>
        <taxon>Endopterygota</taxon>
        <taxon>Coleoptera</taxon>
        <taxon>Polyphaga</taxon>
        <taxon>Elateriformia</taxon>
        <taxon>Elateroidea</taxon>
        <taxon>Elateridae</taxon>
        <taxon>Agrypninae</taxon>
        <taxon>Pyrophorini</taxon>
        <taxon>Ignelater</taxon>
    </lineage>
</organism>
<proteinExistence type="predicted"/>
<protein>
    <submittedName>
        <fullName evidence="2">Uncharacterized protein</fullName>
    </submittedName>
</protein>
<reference evidence="2" key="1">
    <citation type="submission" date="2019-08" db="EMBL/GenBank/DDBJ databases">
        <title>The genome of the North American firefly Photinus pyralis.</title>
        <authorList>
            <consortium name="Photinus pyralis genome working group"/>
            <person name="Fallon T.R."/>
            <person name="Sander Lower S.E."/>
            <person name="Weng J.-K."/>
        </authorList>
    </citation>
    <scope>NUCLEOTIDE SEQUENCE</scope>
    <source>
        <strain evidence="2">TRF0915ILg1</strain>
        <tissue evidence="2">Whole body</tissue>
    </source>
</reference>
<comment type="caution">
    <text evidence="2">The sequence shown here is derived from an EMBL/GenBank/DDBJ whole genome shotgun (WGS) entry which is preliminary data.</text>
</comment>
<feature type="region of interest" description="Disordered" evidence="1">
    <location>
        <begin position="134"/>
        <end position="182"/>
    </location>
</feature>
<dbReference type="Proteomes" id="UP000801492">
    <property type="component" value="Unassembled WGS sequence"/>
</dbReference>
<evidence type="ECO:0000313" key="2">
    <source>
        <dbReference type="EMBL" id="KAF2885074.1"/>
    </source>
</evidence>
<dbReference type="AlphaFoldDB" id="A0A8K0G404"/>
<name>A0A8K0G404_IGNLU</name>
<evidence type="ECO:0000256" key="1">
    <source>
        <dbReference type="SAM" id="MobiDB-lite"/>
    </source>
</evidence>
<accession>A0A8K0G404</accession>
<dbReference type="EMBL" id="VTPC01090039">
    <property type="protein sequence ID" value="KAF2885074.1"/>
    <property type="molecule type" value="Genomic_DNA"/>
</dbReference>
<sequence length="182" mass="21132">MNSKRFSDDKTIGNTKMLNKAKAEHKMGTLGGAINRSDNQSLTMTLQKHLKLQHQIDHVLIQEKYAKLITNVRTYRGANANADHLLIGAKLKQVALKRRKEQRRRKTRYNMGNFQRAEITRNYKQEIYNNCKGNGHEFGRHKGKKQEKQEKEKLTNEARDLEPTRNTCRRGANEFGNGNKKI</sequence>
<evidence type="ECO:0000313" key="3">
    <source>
        <dbReference type="Proteomes" id="UP000801492"/>
    </source>
</evidence>
<gene>
    <name evidence="2" type="ORF">ILUMI_21077</name>
</gene>